<dbReference type="EMBL" id="AE001437">
    <property type="protein sequence ID" value="AAK78372.1"/>
    <property type="molecule type" value="Genomic_DNA"/>
</dbReference>
<dbReference type="Proteomes" id="UP000000814">
    <property type="component" value="Chromosome"/>
</dbReference>
<organism evidence="3 4">
    <name type="scientific">Clostridium acetobutylicum (strain ATCC 824 / DSM 792 / JCM 1419 / IAM 19013 / LMG 5710 / NBRC 13948 / NRRL B-527 / VKM B-1787 / 2291 / W)</name>
    <dbReference type="NCBI Taxonomy" id="272562"/>
    <lineage>
        <taxon>Bacteria</taxon>
        <taxon>Bacillati</taxon>
        <taxon>Bacillota</taxon>
        <taxon>Clostridia</taxon>
        <taxon>Eubacteriales</taxon>
        <taxon>Clostridiaceae</taxon>
        <taxon>Clostridium</taxon>
    </lineage>
</organism>
<feature type="signal peptide" evidence="1">
    <location>
        <begin position="1"/>
        <end position="25"/>
    </location>
</feature>
<dbReference type="PIR" id="A96948">
    <property type="entry name" value="A96948"/>
</dbReference>
<dbReference type="PATRIC" id="fig|272562.8.peg.587"/>
<dbReference type="Pfam" id="PF01471">
    <property type="entry name" value="PG_binding_1"/>
    <property type="match status" value="1"/>
</dbReference>
<keyword evidence="4" id="KW-1185">Reference proteome</keyword>
<dbReference type="RefSeq" id="WP_010963714.1">
    <property type="nucleotide sequence ID" value="NC_003030.1"/>
</dbReference>
<sequence>MRNLKMKALSLGIMSTVLISSTAFAATDNTKAQVPATATATAANTIHESFNYGPSGGPNIVAILNGGGIVQDGDIGYAVKEVQTGLYYYFNRHHIDDGQKYGATGSESAFEDGIFGYNTLCLVELFQKYNGLATDGKVGSQTWAKLGPWDL</sequence>
<keyword evidence="1" id="KW-0732">Signal</keyword>
<feature type="chain" id="PRO_5004322439" evidence="1">
    <location>
        <begin position="26"/>
        <end position="151"/>
    </location>
</feature>
<gene>
    <name evidence="3" type="ordered locus">CA_C0392</name>
</gene>
<dbReference type="InterPro" id="IPR036366">
    <property type="entry name" value="PGBDSf"/>
</dbReference>
<dbReference type="AlphaFoldDB" id="Q97M08"/>
<evidence type="ECO:0000313" key="4">
    <source>
        <dbReference type="Proteomes" id="UP000000814"/>
    </source>
</evidence>
<dbReference type="SUPFAM" id="SSF47090">
    <property type="entry name" value="PGBD-like"/>
    <property type="match status" value="1"/>
</dbReference>
<dbReference type="KEGG" id="cac:CA_C0392"/>
<dbReference type="GeneID" id="44996902"/>
<evidence type="ECO:0000256" key="1">
    <source>
        <dbReference type="SAM" id="SignalP"/>
    </source>
</evidence>
<dbReference type="eggNOG" id="COG3409">
    <property type="taxonomic scope" value="Bacteria"/>
</dbReference>
<dbReference type="OrthoDB" id="5344211at2"/>
<name>Q97M08_CLOAB</name>
<dbReference type="InterPro" id="IPR036365">
    <property type="entry name" value="PGBD-like_sf"/>
</dbReference>
<feature type="domain" description="Peptidoglycan binding-like" evidence="2">
    <location>
        <begin position="111"/>
        <end position="146"/>
    </location>
</feature>
<dbReference type="HOGENOM" id="CLU_1728125_0_0_9"/>
<dbReference type="Gene3D" id="1.10.101.10">
    <property type="entry name" value="PGBD-like superfamily/PGBD"/>
    <property type="match status" value="1"/>
</dbReference>
<evidence type="ECO:0000313" key="3">
    <source>
        <dbReference type="EMBL" id="AAK78372.1"/>
    </source>
</evidence>
<protein>
    <submittedName>
        <fullName evidence="3">Peptodoglycan-binding domain</fullName>
    </submittedName>
</protein>
<dbReference type="STRING" id="272562.CA_C0392"/>
<accession>Q97M08</accession>
<proteinExistence type="predicted"/>
<reference evidence="3 4" key="1">
    <citation type="journal article" date="2001" name="J. Bacteriol.">
        <title>Genome sequence and comparative analysis of the solvent-producing bacterium Clostridium acetobutylicum.</title>
        <authorList>
            <person name="Nolling J."/>
            <person name="Breton G."/>
            <person name="Omelchenko M.V."/>
            <person name="Makarova K.S."/>
            <person name="Zeng Q."/>
            <person name="Gibson R."/>
            <person name="Lee H.M."/>
            <person name="Dubois J."/>
            <person name="Qiu D."/>
            <person name="Hitti J."/>
            <person name="Wolf Y.I."/>
            <person name="Tatusov R.L."/>
            <person name="Sabathe F."/>
            <person name="Doucette-Stamm L."/>
            <person name="Soucaille P."/>
            <person name="Daly M.J."/>
            <person name="Bennett G.N."/>
            <person name="Koonin E.V."/>
            <person name="Smith D.R."/>
        </authorList>
    </citation>
    <scope>NUCLEOTIDE SEQUENCE [LARGE SCALE GENOMIC DNA]</scope>
    <source>
        <strain evidence="4">ATCC 824 / DSM 792 / JCM 1419 / LMG 5710 / VKM B-1787</strain>
    </source>
</reference>
<evidence type="ECO:0000259" key="2">
    <source>
        <dbReference type="Pfam" id="PF01471"/>
    </source>
</evidence>
<dbReference type="InterPro" id="IPR002477">
    <property type="entry name" value="Peptidoglycan-bd-like"/>
</dbReference>